<accession>A0A9P3GM73</accession>
<feature type="chain" id="PRO_5040457835" evidence="1">
    <location>
        <begin position="18"/>
        <end position="63"/>
    </location>
</feature>
<comment type="caution">
    <text evidence="2">The sequence shown here is derived from an EMBL/GenBank/DDBJ whole genome shotgun (WGS) entry which is preliminary data.</text>
</comment>
<sequence>MRFKTFFSLLGLTGGAAVDARQASLRKVEARRLPQDCVLSAYRADQKKGDQFARGGEVLLLVN</sequence>
<gene>
    <name evidence="2" type="ORF">PsYK624_135370</name>
</gene>
<dbReference type="EMBL" id="BPQB01000070">
    <property type="protein sequence ID" value="GJE97321.1"/>
    <property type="molecule type" value="Genomic_DNA"/>
</dbReference>
<name>A0A9P3GM73_9APHY</name>
<organism evidence="2 3">
    <name type="scientific">Phanerochaete sordida</name>
    <dbReference type="NCBI Taxonomy" id="48140"/>
    <lineage>
        <taxon>Eukaryota</taxon>
        <taxon>Fungi</taxon>
        <taxon>Dikarya</taxon>
        <taxon>Basidiomycota</taxon>
        <taxon>Agaricomycotina</taxon>
        <taxon>Agaricomycetes</taxon>
        <taxon>Polyporales</taxon>
        <taxon>Phanerochaetaceae</taxon>
        <taxon>Phanerochaete</taxon>
    </lineage>
</organism>
<evidence type="ECO:0000313" key="3">
    <source>
        <dbReference type="Proteomes" id="UP000703269"/>
    </source>
</evidence>
<keyword evidence="3" id="KW-1185">Reference proteome</keyword>
<dbReference type="Proteomes" id="UP000703269">
    <property type="component" value="Unassembled WGS sequence"/>
</dbReference>
<dbReference type="AlphaFoldDB" id="A0A9P3GM73"/>
<evidence type="ECO:0000313" key="2">
    <source>
        <dbReference type="EMBL" id="GJE97321.1"/>
    </source>
</evidence>
<keyword evidence="1" id="KW-0732">Signal</keyword>
<protein>
    <submittedName>
        <fullName evidence="2">Uncharacterized protein</fullName>
    </submittedName>
</protein>
<feature type="signal peptide" evidence="1">
    <location>
        <begin position="1"/>
        <end position="17"/>
    </location>
</feature>
<reference evidence="2 3" key="1">
    <citation type="submission" date="2021-08" db="EMBL/GenBank/DDBJ databases">
        <title>Draft Genome Sequence of Phanerochaete sordida strain YK-624.</title>
        <authorList>
            <person name="Mori T."/>
            <person name="Dohra H."/>
            <person name="Suzuki T."/>
            <person name="Kawagishi H."/>
            <person name="Hirai H."/>
        </authorList>
    </citation>
    <scope>NUCLEOTIDE SEQUENCE [LARGE SCALE GENOMIC DNA]</scope>
    <source>
        <strain evidence="2 3">YK-624</strain>
    </source>
</reference>
<evidence type="ECO:0000256" key="1">
    <source>
        <dbReference type="SAM" id="SignalP"/>
    </source>
</evidence>
<proteinExistence type="predicted"/>